<dbReference type="PROSITE" id="PS00028">
    <property type="entry name" value="ZINC_FINGER_C2H2_1"/>
    <property type="match status" value="1"/>
</dbReference>
<dbReference type="GO" id="GO:0007420">
    <property type="term" value="P:brain development"/>
    <property type="evidence" value="ECO:0007669"/>
    <property type="project" value="TreeGrafter"/>
</dbReference>
<keyword evidence="5" id="KW-0862">Zinc</keyword>
<dbReference type="FunFam" id="3.30.160.60:FF:000322">
    <property type="entry name" value="GDNF-inducible zinc finger protein 1"/>
    <property type="match status" value="1"/>
</dbReference>
<evidence type="ECO:0000313" key="14">
    <source>
        <dbReference type="RefSeq" id="XP_052122867.1"/>
    </source>
</evidence>
<dbReference type="PANTHER" id="PTHR24403:SF36">
    <property type="entry name" value="ZINC FINGER PROTEIN 335"/>
    <property type="match status" value="1"/>
</dbReference>
<dbReference type="Gene3D" id="3.30.160.60">
    <property type="entry name" value="Classic Zinc Finger"/>
    <property type="match status" value="1"/>
</dbReference>
<keyword evidence="8" id="KW-0804">Transcription</keyword>
<keyword evidence="7" id="KW-0238">DNA-binding</keyword>
<dbReference type="PANTHER" id="PTHR24403">
    <property type="entry name" value="ZINC FINGER PROTEIN"/>
    <property type="match status" value="1"/>
</dbReference>
<evidence type="ECO:0000256" key="11">
    <source>
        <dbReference type="SAM" id="MobiDB-lite"/>
    </source>
</evidence>
<comment type="subcellular location">
    <subcellularLocation>
        <location evidence="1">Nucleus</location>
    </subcellularLocation>
</comment>
<dbReference type="Proteomes" id="UP000504606">
    <property type="component" value="Unplaced"/>
</dbReference>
<keyword evidence="4 10" id="KW-0863">Zinc-finger</keyword>
<gene>
    <name evidence="14" type="primary">LOC113212238</name>
</gene>
<dbReference type="GO" id="GO:0005634">
    <property type="term" value="C:nucleus"/>
    <property type="evidence" value="ECO:0007669"/>
    <property type="project" value="UniProtKB-SubCell"/>
</dbReference>
<dbReference type="SUPFAM" id="SSF57667">
    <property type="entry name" value="beta-beta-alpha zinc fingers"/>
    <property type="match status" value="1"/>
</dbReference>
<evidence type="ECO:0000256" key="7">
    <source>
        <dbReference type="ARBA" id="ARBA00023125"/>
    </source>
</evidence>
<organism evidence="13 14">
    <name type="scientific">Frankliniella occidentalis</name>
    <name type="common">Western flower thrips</name>
    <name type="synonym">Euthrips occidentalis</name>
    <dbReference type="NCBI Taxonomy" id="133901"/>
    <lineage>
        <taxon>Eukaryota</taxon>
        <taxon>Metazoa</taxon>
        <taxon>Ecdysozoa</taxon>
        <taxon>Arthropoda</taxon>
        <taxon>Hexapoda</taxon>
        <taxon>Insecta</taxon>
        <taxon>Pterygota</taxon>
        <taxon>Neoptera</taxon>
        <taxon>Paraneoptera</taxon>
        <taxon>Thysanoptera</taxon>
        <taxon>Terebrantia</taxon>
        <taxon>Thripoidea</taxon>
        <taxon>Thripidae</taxon>
        <taxon>Frankliniella</taxon>
    </lineage>
</organism>
<evidence type="ECO:0000256" key="1">
    <source>
        <dbReference type="ARBA" id="ARBA00004123"/>
    </source>
</evidence>
<evidence type="ECO:0000256" key="5">
    <source>
        <dbReference type="ARBA" id="ARBA00022833"/>
    </source>
</evidence>
<dbReference type="SMART" id="SM00355">
    <property type="entry name" value="ZnF_C2H2"/>
    <property type="match status" value="3"/>
</dbReference>
<keyword evidence="6" id="KW-0805">Transcription regulation</keyword>
<dbReference type="GO" id="GO:0045944">
    <property type="term" value="P:positive regulation of transcription by RNA polymerase II"/>
    <property type="evidence" value="ECO:0007669"/>
    <property type="project" value="TreeGrafter"/>
</dbReference>
<evidence type="ECO:0000259" key="12">
    <source>
        <dbReference type="PROSITE" id="PS50157"/>
    </source>
</evidence>
<dbReference type="Pfam" id="PF00096">
    <property type="entry name" value="zf-C2H2"/>
    <property type="match status" value="1"/>
</dbReference>
<reference evidence="14" key="1">
    <citation type="submission" date="2025-08" db="UniProtKB">
        <authorList>
            <consortium name="RefSeq"/>
        </authorList>
    </citation>
    <scope>IDENTIFICATION</scope>
    <source>
        <tissue evidence="14">Whole organism</tissue>
    </source>
</reference>
<proteinExistence type="predicted"/>
<dbReference type="AlphaFoldDB" id="A0A9C6WNU8"/>
<evidence type="ECO:0000256" key="9">
    <source>
        <dbReference type="ARBA" id="ARBA00023242"/>
    </source>
</evidence>
<dbReference type="GO" id="GO:0050769">
    <property type="term" value="P:positive regulation of neurogenesis"/>
    <property type="evidence" value="ECO:0007669"/>
    <property type="project" value="TreeGrafter"/>
</dbReference>
<sequence>MWWQPPEPKKTGLPPFRQAFPKSTEMYIDSTNNEECFELVMTDLQPMVPYPYGNSYSEESLVVRESFPVADTYLTPPLTPCSPATTSTEGFDPLAVHEADAETGGLGFAESTAQVDSSGSKSVGSKRKRSTGNSTTPAQPSKRVYLGRKSKASPPVRECDLDKLSNKPFKCDHCDKTFKTKEDLTRHARLHNPKMKKLCRVCGVKLSAQKQNLSRHMKTVHHMDNDCQELTDEDLLLGKCDFTDCNYKNSREDKVKNHMKSKHPSVLPINCNRTYGNRNPRPCRFICFTFEKLKEHILARHSDRSEASEE</sequence>
<dbReference type="InterPro" id="IPR050688">
    <property type="entry name" value="Zinc_finger/UBP_domain"/>
</dbReference>
<evidence type="ECO:0000256" key="3">
    <source>
        <dbReference type="ARBA" id="ARBA00022737"/>
    </source>
</evidence>
<name>A0A9C6WNU8_FRAOC</name>
<feature type="region of interest" description="Disordered" evidence="11">
    <location>
        <begin position="110"/>
        <end position="159"/>
    </location>
</feature>
<keyword evidence="13" id="KW-1185">Reference proteome</keyword>
<accession>A0A9C6WNU8</accession>
<dbReference type="GO" id="GO:0000978">
    <property type="term" value="F:RNA polymerase II cis-regulatory region sequence-specific DNA binding"/>
    <property type="evidence" value="ECO:0007669"/>
    <property type="project" value="TreeGrafter"/>
</dbReference>
<evidence type="ECO:0000256" key="6">
    <source>
        <dbReference type="ARBA" id="ARBA00023015"/>
    </source>
</evidence>
<dbReference type="GO" id="GO:0008270">
    <property type="term" value="F:zinc ion binding"/>
    <property type="evidence" value="ECO:0007669"/>
    <property type="project" value="UniProtKB-KW"/>
</dbReference>
<feature type="domain" description="C2H2-type" evidence="12">
    <location>
        <begin position="169"/>
        <end position="196"/>
    </location>
</feature>
<keyword evidence="2" id="KW-0479">Metal-binding</keyword>
<dbReference type="PROSITE" id="PS50157">
    <property type="entry name" value="ZINC_FINGER_C2H2_2"/>
    <property type="match status" value="1"/>
</dbReference>
<dbReference type="InterPro" id="IPR013087">
    <property type="entry name" value="Znf_C2H2_type"/>
</dbReference>
<dbReference type="InterPro" id="IPR036236">
    <property type="entry name" value="Znf_C2H2_sf"/>
</dbReference>
<dbReference type="RefSeq" id="XP_052122867.1">
    <property type="nucleotide sequence ID" value="XM_052266907.1"/>
</dbReference>
<keyword evidence="9" id="KW-0539">Nucleus</keyword>
<evidence type="ECO:0000256" key="8">
    <source>
        <dbReference type="ARBA" id="ARBA00023163"/>
    </source>
</evidence>
<dbReference type="GeneID" id="113212238"/>
<evidence type="ECO:0000256" key="10">
    <source>
        <dbReference type="PROSITE-ProRule" id="PRU00042"/>
    </source>
</evidence>
<keyword evidence="3" id="KW-0677">Repeat</keyword>
<evidence type="ECO:0000256" key="4">
    <source>
        <dbReference type="ARBA" id="ARBA00022771"/>
    </source>
</evidence>
<evidence type="ECO:0000256" key="2">
    <source>
        <dbReference type="ARBA" id="ARBA00022723"/>
    </source>
</evidence>
<protein>
    <submittedName>
        <fullName evidence="14">Zinc finger protein 335-like isoform X2</fullName>
    </submittedName>
</protein>
<evidence type="ECO:0000313" key="13">
    <source>
        <dbReference type="Proteomes" id="UP000504606"/>
    </source>
</evidence>